<comment type="domain">
    <text evidence="12">Comprises two domains: an N-terminal domain containing the nucleotidyltransferase activity and a C-terminal HD domain associated with both phosphodiesterase and phosphatase activities.</text>
</comment>
<dbReference type="STRING" id="490188.SAMN04488068_0894"/>
<keyword evidence="5 12" id="KW-0479">Metal-binding</keyword>
<comment type="catalytic activity">
    <reaction evidence="12">
        <text>a tRNA with a 3' CCA end + 2 CTP + ATP = a tRNA with a 3' CCACCA end + 3 diphosphate</text>
        <dbReference type="Rhea" id="RHEA:76235"/>
        <dbReference type="Rhea" id="RHEA-COMP:10468"/>
        <dbReference type="Rhea" id="RHEA-COMP:18655"/>
        <dbReference type="ChEBI" id="CHEBI:30616"/>
        <dbReference type="ChEBI" id="CHEBI:33019"/>
        <dbReference type="ChEBI" id="CHEBI:37563"/>
        <dbReference type="ChEBI" id="CHEBI:83071"/>
        <dbReference type="ChEBI" id="CHEBI:195187"/>
    </reaction>
</comment>
<keyword evidence="1 12" id="KW-0533">Nickel</keyword>
<dbReference type="RefSeq" id="WP_072894569.1">
    <property type="nucleotide sequence ID" value="NZ_FQWZ01000002.1"/>
</dbReference>
<keyword evidence="4 12" id="KW-0548">Nucleotidyltransferase</keyword>
<comment type="miscellaneous">
    <text evidence="12">A single active site specifically recognizes both ATP and CTP and is responsible for their addition.</text>
</comment>
<dbReference type="AlphaFoldDB" id="A0A1M5LGZ8"/>
<dbReference type="GO" id="GO:0001680">
    <property type="term" value="P:tRNA 3'-terminal CCA addition"/>
    <property type="evidence" value="ECO:0007669"/>
    <property type="project" value="UniProtKB-UniRule"/>
</dbReference>
<proteinExistence type="inferred from homology"/>
<dbReference type="EC" id="3.1.4.-" evidence="12"/>
<dbReference type="Pfam" id="PF01966">
    <property type="entry name" value="HD"/>
    <property type="match status" value="1"/>
</dbReference>
<keyword evidence="10 12" id="KW-0460">Magnesium</keyword>
<evidence type="ECO:0000313" key="14">
    <source>
        <dbReference type="EMBL" id="SHG64278.1"/>
    </source>
</evidence>
<dbReference type="GO" id="GO:0004112">
    <property type="term" value="F:cyclic-nucleotide phosphodiesterase activity"/>
    <property type="evidence" value="ECO:0007669"/>
    <property type="project" value="UniProtKB-UniRule"/>
</dbReference>
<feature type="binding site" evidence="12">
    <location>
        <position position="8"/>
    </location>
    <ligand>
        <name>ATP</name>
        <dbReference type="ChEBI" id="CHEBI:30616"/>
    </ligand>
</feature>
<dbReference type="PROSITE" id="PS51831">
    <property type="entry name" value="HD"/>
    <property type="match status" value="1"/>
</dbReference>
<name>A0A1M5LGZ8_9GAMM</name>
<dbReference type="NCBIfam" id="NF008137">
    <property type="entry name" value="PRK10885.1"/>
    <property type="match status" value="1"/>
</dbReference>
<feature type="domain" description="HD" evidence="13">
    <location>
        <begin position="229"/>
        <end position="330"/>
    </location>
</feature>
<evidence type="ECO:0000256" key="9">
    <source>
        <dbReference type="ARBA" id="ARBA00022840"/>
    </source>
</evidence>
<keyword evidence="8 12" id="KW-0378">Hydrolase</keyword>
<accession>A0A1M5LGZ8</accession>
<feature type="binding site" evidence="12">
    <location>
        <position position="8"/>
    </location>
    <ligand>
        <name>CTP</name>
        <dbReference type="ChEBI" id="CHEBI:37563"/>
    </ligand>
</feature>
<dbReference type="SUPFAM" id="SSF81301">
    <property type="entry name" value="Nucleotidyltransferase"/>
    <property type="match status" value="1"/>
</dbReference>
<evidence type="ECO:0000256" key="2">
    <source>
        <dbReference type="ARBA" id="ARBA00022679"/>
    </source>
</evidence>
<dbReference type="GO" id="GO:0005524">
    <property type="term" value="F:ATP binding"/>
    <property type="evidence" value="ECO:0007669"/>
    <property type="project" value="UniProtKB-UniRule"/>
</dbReference>
<dbReference type="GO" id="GO:0160016">
    <property type="term" value="F:CCACCA tRNA nucleotidyltransferase activity"/>
    <property type="evidence" value="ECO:0007669"/>
    <property type="project" value="RHEA"/>
</dbReference>
<dbReference type="Gene3D" id="1.10.3090.10">
    <property type="entry name" value="cca-adding enzyme, domain 2"/>
    <property type="match status" value="1"/>
</dbReference>
<dbReference type="Gene3D" id="3.30.460.10">
    <property type="entry name" value="Beta Polymerase, domain 2"/>
    <property type="match status" value="1"/>
</dbReference>
<dbReference type="PANTHER" id="PTHR47545:SF1">
    <property type="entry name" value="MULTIFUNCTIONAL CCA PROTEIN"/>
    <property type="match status" value="1"/>
</dbReference>
<evidence type="ECO:0000256" key="4">
    <source>
        <dbReference type="ARBA" id="ARBA00022695"/>
    </source>
</evidence>
<feature type="binding site" evidence="12">
    <location>
        <position position="137"/>
    </location>
    <ligand>
        <name>ATP</name>
        <dbReference type="ChEBI" id="CHEBI:30616"/>
    </ligand>
</feature>
<feature type="binding site" evidence="12">
    <location>
        <position position="11"/>
    </location>
    <ligand>
        <name>CTP</name>
        <dbReference type="ChEBI" id="CHEBI:37563"/>
    </ligand>
</feature>
<feature type="binding site" evidence="12">
    <location>
        <position position="91"/>
    </location>
    <ligand>
        <name>CTP</name>
        <dbReference type="ChEBI" id="CHEBI:37563"/>
    </ligand>
</feature>
<dbReference type="InterPro" id="IPR050124">
    <property type="entry name" value="tRNA_CCA-adding_enzyme"/>
</dbReference>
<comment type="catalytic activity">
    <reaction evidence="12">
        <text>a tRNA precursor + 2 CTP + ATP = a tRNA with a 3' CCA end + 3 diphosphate</text>
        <dbReference type="Rhea" id="RHEA:14433"/>
        <dbReference type="Rhea" id="RHEA-COMP:10465"/>
        <dbReference type="Rhea" id="RHEA-COMP:10468"/>
        <dbReference type="ChEBI" id="CHEBI:30616"/>
        <dbReference type="ChEBI" id="CHEBI:33019"/>
        <dbReference type="ChEBI" id="CHEBI:37563"/>
        <dbReference type="ChEBI" id="CHEBI:74896"/>
        <dbReference type="ChEBI" id="CHEBI:83071"/>
        <dbReference type="EC" id="2.7.7.72"/>
    </reaction>
</comment>
<dbReference type="InterPro" id="IPR043519">
    <property type="entry name" value="NT_sf"/>
</dbReference>
<evidence type="ECO:0000256" key="5">
    <source>
        <dbReference type="ARBA" id="ARBA00022723"/>
    </source>
</evidence>
<dbReference type="SUPFAM" id="SSF81891">
    <property type="entry name" value="Poly A polymerase C-terminal region-like"/>
    <property type="match status" value="1"/>
</dbReference>
<dbReference type="GO" id="GO:0000287">
    <property type="term" value="F:magnesium ion binding"/>
    <property type="evidence" value="ECO:0007669"/>
    <property type="project" value="UniProtKB-UniRule"/>
</dbReference>
<evidence type="ECO:0000256" key="8">
    <source>
        <dbReference type="ARBA" id="ARBA00022801"/>
    </source>
</evidence>
<evidence type="ECO:0000256" key="12">
    <source>
        <dbReference type="HAMAP-Rule" id="MF_01261"/>
    </source>
</evidence>
<evidence type="ECO:0000313" key="15">
    <source>
        <dbReference type="Proteomes" id="UP000199758"/>
    </source>
</evidence>
<organism evidence="14 15">
    <name type="scientific">Hydrocarboniphaga daqingensis</name>
    <dbReference type="NCBI Taxonomy" id="490188"/>
    <lineage>
        <taxon>Bacteria</taxon>
        <taxon>Pseudomonadati</taxon>
        <taxon>Pseudomonadota</taxon>
        <taxon>Gammaproteobacteria</taxon>
        <taxon>Nevskiales</taxon>
        <taxon>Nevskiaceae</taxon>
        <taxon>Hydrocarboniphaga</taxon>
    </lineage>
</organism>
<dbReference type="CDD" id="cd05398">
    <property type="entry name" value="NT_ClassII-CCAase"/>
    <property type="match status" value="1"/>
</dbReference>
<feature type="binding site" evidence="12">
    <location>
        <position position="140"/>
    </location>
    <ligand>
        <name>ATP</name>
        <dbReference type="ChEBI" id="CHEBI:30616"/>
    </ligand>
</feature>
<keyword evidence="2 12" id="KW-0808">Transferase</keyword>
<evidence type="ECO:0000256" key="11">
    <source>
        <dbReference type="ARBA" id="ARBA00022884"/>
    </source>
</evidence>
<dbReference type="PIRSF" id="PIRSF000813">
    <property type="entry name" value="CCA_bact"/>
    <property type="match status" value="1"/>
</dbReference>
<comment type="cofactor">
    <cofactor evidence="12">
        <name>Ni(2+)</name>
        <dbReference type="ChEBI" id="CHEBI:49786"/>
    </cofactor>
    <text evidence="12">Nickel for phosphatase activity.</text>
</comment>
<dbReference type="Pfam" id="PF01743">
    <property type="entry name" value="PolyA_pol"/>
    <property type="match status" value="1"/>
</dbReference>
<evidence type="ECO:0000256" key="6">
    <source>
        <dbReference type="ARBA" id="ARBA00022741"/>
    </source>
</evidence>
<dbReference type="EC" id="3.1.3.-" evidence="12"/>
<dbReference type="EC" id="2.7.7.72" evidence="12"/>
<dbReference type="HAMAP" id="MF_01262">
    <property type="entry name" value="CCA_bact_type2"/>
    <property type="match status" value="1"/>
</dbReference>
<feature type="binding site" evidence="12">
    <location>
        <position position="137"/>
    </location>
    <ligand>
        <name>CTP</name>
        <dbReference type="ChEBI" id="CHEBI:37563"/>
    </ligand>
</feature>
<sequence length="415" mass="46590">MKRYLVGGAVRDALLGRPVTERDWVVVGATPEQMLAAGYRPVGRDFPVFLDPQTREETALARTERKSGRGYRGFVMDASPEVTLEEDLRRRDLTVNAMAQDDDGAIIDPYGGRADLADRVLRHVSDSFAEDPVRILRLARFHARYAPRGFSIADETMDLMRAMVADGEADHLVAERVWKETERALMESERPSVYFEDLEACGALARVMPELAALRGVPQRADYHPEVDSLRHVLMCVDVASVSDQPLTVRVAALLHDLGKAATPPTQWPRHVMHEERGVPLVAQFCERLRVPNPCRDLALAVTRDHLNVHRALELRADTLFALLERLQAFKKGGEFFEQALQACLCDARGRLGKEQADYPPVDYLRQARAEALRVQAADVMREGYSGPAVSEQIAVRRVQQLKAWKQQRGDGLPR</sequence>
<keyword evidence="11 12" id="KW-0694">RNA-binding</keyword>
<dbReference type="CDD" id="cd00077">
    <property type="entry name" value="HDc"/>
    <property type="match status" value="1"/>
</dbReference>
<feature type="binding site" evidence="12">
    <location>
        <position position="140"/>
    </location>
    <ligand>
        <name>CTP</name>
        <dbReference type="ChEBI" id="CHEBI:37563"/>
    </ligand>
</feature>
<comment type="function">
    <text evidence="12">Catalyzes the addition and repair of the essential 3'-terminal CCA sequence in tRNAs without using a nucleic acid template. Adds these three nucleotides in the order of C, C, and A to the tRNA nucleotide-73, using CTP and ATP as substrates and producing inorganic pyrophosphate. tRNA 3'-terminal CCA addition is required both for tRNA processing and repair. Also involved in tRNA surveillance by mediating tandem CCA addition to generate a CCACCA at the 3' terminus of unstable tRNAs. While stable tRNAs receive only 3'-terminal CCA, unstable tRNAs are marked with CCACCA and rapidly degraded.</text>
</comment>
<dbReference type="GO" id="GO:0004810">
    <property type="term" value="F:CCA tRNA nucleotidyltransferase activity"/>
    <property type="evidence" value="ECO:0007669"/>
    <property type="project" value="UniProtKB-UniRule"/>
</dbReference>
<reference evidence="14 15" key="1">
    <citation type="submission" date="2016-11" db="EMBL/GenBank/DDBJ databases">
        <authorList>
            <person name="Jaros S."/>
            <person name="Januszkiewicz K."/>
            <person name="Wedrychowicz H."/>
        </authorList>
    </citation>
    <scope>NUCLEOTIDE SEQUENCE [LARGE SCALE GENOMIC DNA]</scope>
    <source>
        <strain evidence="14 15">CGMCC 1.7049</strain>
    </source>
</reference>
<dbReference type="InterPro" id="IPR006674">
    <property type="entry name" value="HD_domain"/>
</dbReference>
<keyword evidence="9 12" id="KW-0067">ATP-binding</keyword>
<keyword evidence="12" id="KW-0511">Multifunctional enzyme</keyword>
<comment type="subunit">
    <text evidence="12">Monomer. Can also form homodimers and oligomers.</text>
</comment>
<keyword evidence="15" id="KW-1185">Reference proteome</keyword>
<dbReference type="HAMAP" id="MF_01261">
    <property type="entry name" value="CCA_bact_type1"/>
    <property type="match status" value="1"/>
</dbReference>
<feature type="binding site" evidence="12">
    <location>
        <position position="23"/>
    </location>
    <ligand>
        <name>Mg(2+)</name>
        <dbReference type="ChEBI" id="CHEBI:18420"/>
    </ligand>
</feature>
<evidence type="ECO:0000259" key="13">
    <source>
        <dbReference type="PROSITE" id="PS51831"/>
    </source>
</evidence>
<evidence type="ECO:0000256" key="10">
    <source>
        <dbReference type="ARBA" id="ARBA00022842"/>
    </source>
</evidence>
<comment type="cofactor">
    <cofactor evidence="12">
        <name>Mg(2+)</name>
        <dbReference type="ChEBI" id="CHEBI:18420"/>
    </cofactor>
    <text evidence="12">Magnesium is required for nucleotidyltransferase activity.</text>
</comment>
<dbReference type="Pfam" id="PF12627">
    <property type="entry name" value="PolyA_pol_RNAbd"/>
    <property type="match status" value="1"/>
</dbReference>
<keyword evidence="6 12" id="KW-0547">Nucleotide-binding</keyword>
<dbReference type="EMBL" id="FQWZ01000002">
    <property type="protein sequence ID" value="SHG64278.1"/>
    <property type="molecule type" value="Genomic_DNA"/>
</dbReference>
<dbReference type="GO" id="GO:0016791">
    <property type="term" value="F:phosphatase activity"/>
    <property type="evidence" value="ECO:0007669"/>
    <property type="project" value="UniProtKB-UniRule"/>
</dbReference>
<keyword evidence="3 12" id="KW-0819">tRNA processing</keyword>
<dbReference type="InterPro" id="IPR003607">
    <property type="entry name" value="HD/PDEase_dom"/>
</dbReference>
<dbReference type="InterPro" id="IPR002646">
    <property type="entry name" value="PolA_pol_head_dom"/>
</dbReference>
<dbReference type="GO" id="GO:0042245">
    <property type="term" value="P:RNA repair"/>
    <property type="evidence" value="ECO:0007669"/>
    <property type="project" value="UniProtKB-KW"/>
</dbReference>
<evidence type="ECO:0000256" key="1">
    <source>
        <dbReference type="ARBA" id="ARBA00022596"/>
    </source>
</evidence>
<gene>
    <name evidence="12" type="primary">cca</name>
    <name evidence="14" type="ORF">SAMN04488068_0894</name>
</gene>
<dbReference type="InterPro" id="IPR032828">
    <property type="entry name" value="PolyA_RNA-bd"/>
</dbReference>
<dbReference type="Proteomes" id="UP000199758">
    <property type="component" value="Unassembled WGS sequence"/>
</dbReference>
<dbReference type="InterPro" id="IPR012006">
    <property type="entry name" value="CCA_bact"/>
</dbReference>
<keyword evidence="7 12" id="KW-0692">RNA repair</keyword>
<protein>
    <recommendedName>
        <fullName evidence="12">Multifunctional CCA protein</fullName>
    </recommendedName>
    <domain>
        <recommendedName>
            <fullName evidence="12">CCA-adding enzyme</fullName>
            <ecNumber evidence="12">2.7.7.72</ecNumber>
        </recommendedName>
        <alternativeName>
            <fullName evidence="12">CCA tRNA nucleotidyltransferase</fullName>
        </alternativeName>
        <alternativeName>
            <fullName evidence="12">tRNA CCA-pyrophosphorylase</fullName>
        </alternativeName>
        <alternativeName>
            <fullName evidence="12">tRNA adenylyl-/cytidylyl-transferase</fullName>
        </alternativeName>
        <alternativeName>
            <fullName evidence="12">tRNA nucleotidyltransferase</fullName>
        </alternativeName>
        <alternativeName>
            <fullName evidence="12">tRNA-NT</fullName>
        </alternativeName>
    </domain>
    <domain>
        <recommendedName>
            <fullName evidence="12">2'-nucleotidase</fullName>
            <ecNumber evidence="12">3.1.3.-</ecNumber>
        </recommendedName>
    </domain>
    <domain>
        <recommendedName>
            <fullName evidence="12">2',3'-cyclic phosphodiesterase</fullName>
            <ecNumber evidence="12">3.1.4.-</ecNumber>
        </recommendedName>
    </domain>
    <domain>
        <recommendedName>
            <fullName evidence="12">Phosphatase</fullName>
        </recommendedName>
    </domain>
</protein>
<dbReference type="OrthoDB" id="9805698at2"/>
<evidence type="ECO:0000256" key="7">
    <source>
        <dbReference type="ARBA" id="ARBA00022800"/>
    </source>
</evidence>
<feature type="binding site" evidence="12">
    <location>
        <position position="21"/>
    </location>
    <ligand>
        <name>Mg(2+)</name>
        <dbReference type="ChEBI" id="CHEBI:18420"/>
    </ligand>
</feature>
<feature type="binding site" evidence="12">
    <location>
        <position position="11"/>
    </location>
    <ligand>
        <name>ATP</name>
        <dbReference type="ChEBI" id="CHEBI:30616"/>
    </ligand>
</feature>
<comment type="similarity">
    <text evidence="12">Belongs to the tRNA nucleotidyltransferase/poly(A) polymerase family. Bacterial CCA-adding enzyme type 1 subfamily.</text>
</comment>
<feature type="binding site" evidence="12">
    <location>
        <position position="91"/>
    </location>
    <ligand>
        <name>ATP</name>
        <dbReference type="ChEBI" id="CHEBI:30616"/>
    </ligand>
</feature>
<dbReference type="GO" id="GO:0000049">
    <property type="term" value="F:tRNA binding"/>
    <property type="evidence" value="ECO:0007669"/>
    <property type="project" value="UniProtKB-UniRule"/>
</dbReference>
<evidence type="ECO:0000256" key="3">
    <source>
        <dbReference type="ARBA" id="ARBA00022694"/>
    </source>
</evidence>
<dbReference type="PANTHER" id="PTHR47545">
    <property type="entry name" value="MULTIFUNCTIONAL CCA PROTEIN"/>
    <property type="match status" value="1"/>
</dbReference>